<proteinExistence type="predicted"/>
<accession>A0A427A686</accession>
<organism evidence="2 3">
    <name type="scientific">Ensete ventricosum</name>
    <name type="common">Abyssinian banana</name>
    <name type="synonym">Musa ensete</name>
    <dbReference type="NCBI Taxonomy" id="4639"/>
    <lineage>
        <taxon>Eukaryota</taxon>
        <taxon>Viridiplantae</taxon>
        <taxon>Streptophyta</taxon>
        <taxon>Embryophyta</taxon>
        <taxon>Tracheophyta</taxon>
        <taxon>Spermatophyta</taxon>
        <taxon>Magnoliopsida</taxon>
        <taxon>Liliopsida</taxon>
        <taxon>Zingiberales</taxon>
        <taxon>Musaceae</taxon>
        <taxon>Ensete</taxon>
    </lineage>
</organism>
<feature type="region of interest" description="Disordered" evidence="1">
    <location>
        <begin position="1"/>
        <end position="110"/>
    </location>
</feature>
<feature type="compositionally biased region" description="Basic and acidic residues" evidence="1">
    <location>
        <begin position="470"/>
        <end position="486"/>
    </location>
</feature>
<dbReference type="EMBL" id="AMZH03003617">
    <property type="protein sequence ID" value="RRT71767.1"/>
    <property type="molecule type" value="Genomic_DNA"/>
</dbReference>
<dbReference type="Proteomes" id="UP000287651">
    <property type="component" value="Unassembled WGS sequence"/>
</dbReference>
<sequence>MRPSHARPPSDQSRPTELPGCLASHSQAARTLRESKGRFTSTKPPRHTSACDSVSFRTADPVGPPLLPPDPPKRHPSPPSRAAHLLPSSLDHSIPSLAHPRNPTRAPPSRARNFRENIHTRGRLPAPTVNPKAAEAYTCSGPRLRISGWPSSARVVPGPGNMERKRLGRQRWGRRPVVRVGIDHGGRVGVALGDDGGRRLEASDDHRRTKRQVAVVPGHCRLGHRGCLGSGDRVEEEQGLRRRDGRMVWLEGKAGSAAATVEEVEIERGRERNSDRGHRPRRLLRTGRLYGAALAAGASGTPSARGDAAVAGAGVDAGVRPWEVGLGLGSAELAGGGVVGPRGLLRRVESPEPDAALLAGVTNLRCVTPPRPLPHSSEMLLLPFSTTHSAWIWSAGSNRNHVVAQRPGLNRVNLTDSGPGGKEGHWVFDTFRRVVVGGAPSHGRMNPAWEGTQLLRRGFGLRGEVVPARLETDDGGRGRTPRREGGADGADAPLREHAGRDTVHRTQIHRVDIAREKDI</sequence>
<dbReference type="AlphaFoldDB" id="A0A427A686"/>
<comment type="caution">
    <text evidence="2">The sequence shown here is derived from an EMBL/GenBank/DDBJ whole genome shotgun (WGS) entry which is preliminary data.</text>
</comment>
<evidence type="ECO:0000256" key="1">
    <source>
        <dbReference type="SAM" id="MobiDB-lite"/>
    </source>
</evidence>
<evidence type="ECO:0000313" key="2">
    <source>
        <dbReference type="EMBL" id="RRT71767.1"/>
    </source>
</evidence>
<protein>
    <submittedName>
        <fullName evidence="2">Uncharacterized protein</fullName>
    </submittedName>
</protein>
<reference evidence="2 3" key="1">
    <citation type="journal article" date="2014" name="Agronomy (Basel)">
        <title>A Draft Genome Sequence for Ensete ventricosum, the Drought-Tolerant Tree Against Hunger.</title>
        <authorList>
            <person name="Harrison J."/>
            <person name="Moore K.A."/>
            <person name="Paszkiewicz K."/>
            <person name="Jones T."/>
            <person name="Grant M."/>
            <person name="Ambacheew D."/>
            <person name="Muzemil S."/>
            <person name="Studholme D.J."/>
        </authorList>
    </citation>
    <scope>NUCLEOTIDE SEQUENCE [LARGE SCALE GENOMIC DNA]</scope>
</reference>
<evidence type="ECO:0000313" key="3">
    <source>
        <dbReference type="Proteomes" id="UP000287651"/>
    </source>
</evidence>
<feature type="region of interest" description="Disordered" evidence="1">
    <location>
        <begin position="469"/>
        <end position="497"/>
    </location>
</feature>
<gene>
    <name evidence="2" type="ORF">B296_00002998</name>
</gene>
<name>A0A427A686_ENSVE</name>